<protein>
    <submittedName>
        <fullName evidence="1">ABC-three component system middle component 2</fullName>
    </submittedName>
</protein>
<dbReference type="InterPro" id="IPR046904">
    <property type="entry name" value="ABC-3C_MC2"/>
</dbReference>
<proteinExistence type="predicted"/>
<evidence type="ECO:0000313" key="2">
    <source>
        <dbReference type="Proteomes" id="UP001629536"/>
    </source>
</evidence>
<comment type="caution">
    <text evidence="1">The sequence shown here is derived from an EMBL/GenBank/DDBJ whole genome shotgun (WGS) entry which is preliminary data.</text>
</comment>
<dbReference type="RefSeq" id="WP_408105065.1">
    <property type="nucleotide sequence ID" value="NZ_JBFNFH010000003.1"/>
</dbReference>
<evidence type="ECO:0000313" key="1">
    <source>
        <dbReference type="EMBL" id="MFM1524458.1"/>
    </source>
</evidence>
<keyword evidence="2" id="KW-1185">Reference proteome</keyword>
<gene>
    <name evidence="1" type="ORF">ABGF40_02110</name>
</gene>
<dbReference type="Proteomes" id="UP001629536">
    <property type="component" value="Unassembled WGS sequence"/>
</dbReference>
<name>A0ABW9F5L2_9FIRM</name>
<reference evidence="1 2" key="1">
    <citation type="journal article" date="2024" name="Front. Microbiol.">
        <title>Pangenomic and biochemical analyses of Helcococcus ovis reveal widespread tetracycline resistance and a novel bacterial species, Helcococcus bovis.</title>
        <authorList>
            <person name="Cunha F."/>
            <person name="Zhai Y."/>
            <person name="Casaro S."/>
            <person name="Jones K.L."/>
            <person name="Hernandez M."/>
            <person name="Bisinotto R.S."/>
            <person name="Kariyawasam S."/>
            <person name="Brown M.B."/>
            <person name="Phillips A."/>
            <person name="Jeong K.C."/>
            <person name="Galvao K.N."/>
        </authorList>
    </citation>
    <scope>NUCLEOTIDE SEQUENCE [LARGE SCALE GENOMIC DNA]</scope>
    <source>
        <strain evidence="1 2">KG197</strain>
    </source>
</reference>
<dbReference type="Pfam" id="PF20288">
    <property type="entry name" value="MC2"/>
    <property type="match status" value="1"/>
</dbReference>
<organism evidence="1 2">
    <name type="scientific">Helcococcus bovis</name>
    <dbReference type="NCBI Taxonomy" id="3153252"/>
    <lineage>
        <taxon>Bacteria</taxon>
        <taxon>Bacillati</taxon>
        <taxon>Bacillota</taxon>
        <taxon>Tissierellia</taxon>
        <taxon>Tissierellales</taxon>
        <taxon>Peptoniphilaceae</taxon>
        <taxon>Helcococcus</taxon>
    </lineage>
</organism>
<accession>A0ABW9F5L2</accession>
<dbReference type="EMBL" id="JBFNFH010000003">
    <property type="protein sequence ID" value="MFM1524458.1"/>
    <property type="molecule type" value="Genomic_DNA"/>
</dbReference>
<sequence>MSSLFNSVYEISLRMLIQLFVLNREARTSDYISCIDYLSLYSKSFKFGNYDLHGQKPYRFSELASRIKLGKKALKLLVSKGYASVSAENQGFIFQITDSGKQVVDSLKLEYAMIYTELAIETQEHFKEYSDSEILKYINGISRERSL</sequence>